<dbReference type="Gene3D" id="3.40.630.30">
    <property type="match status" value="1"/>
</dbReference>
<evidence type="ECO:0000259" key="1">
    <source>
        <dbReference type="PROSITE" id="PS51186"/>
    </source>
</evidence>
<gene>
    <name evidence="3" type="ORF">NM222_08050</name>
    <name evidence="2" type="ORF">NW74_00180</name>
</gene>
<reference evidence="3" key="2">
    <citation type="submission" date="2022-07" db="EMBL/GenBank/DDBJ databases">
        <title>Parvimonas micra travels from the subgingival sulcus of the human oral cavity to the colorectal adenocarcinoma.</title>
        <authorList>
            <person name="Conde-Perez K."/>
            <person name="Buetas E."/>
            <person name="Aja-Macaya P."/>
            <person name="Martin-De Arribas E."/>
            <person name="Iglesias-Corras I."/>
            <person name="Trigo-Tasende N."/>
            <person name="Nasser-Ali M."/>
            <person name="Estevez L.S."/>
            <person name="Rumbo-Feal S."/>
            <person name="Otero-Alen B."/>
            <person name="Noguera J.F."/>
            <person name="Concha A."/>
            <person name="Pardinas-Lopez S."/>
            <person name="Carda-Dieguez M."/>
            <person name="Gomez-Randulfe I."/>
            <person name="Martinez-Lago N."/>
            <person name="Ladra S."/>
            <person name="Aparicio L.A."/>
            <person name="Bou G."/>
            <person name="Mira A."/>
            <person name="Vallejo J.A."/>
            <person name="Poza M."/>
        </authorList>
    </citation>
    <scope>NUCLEOTIDE SEQUENCE</scope>
    <source>
        <strain evidence="3">PM102KC-G-1</strain>
    </source>
</reference>
<dbReference type="PANTHER" id="PTHR43072:SF60">
    <property type="entry name" value="L-2,4-DIAMINOBUTYRIC ACID ACETYLTRANSFERASE"/>
    <property type="match status" value="1"/>
</dbReference>
<dbReference type="InterPro" id="IPR000182">
    <property type="entry name" value="GNAT_dom"/>
</dbReference>
<evidence type="ECO:0000313" key="4">
    <source>
        <dbReference type="Proteomes" id="UP000031386"/>
    </source>
</evidence>
<dbReference type="InterPro" id="IPR016181">
    <property type="entry name" value="Acyl_CoA_acyltransferase"/>
</dbReference>
<dbReference type="RefSeq" id="WP_041953177.1">
    <property type="nucleotide sequence ID" value="NZ_CAJPUJ010000056.1"/>
</dbReference>
<sequence>MKYTPEKFELKDGRICEIREIQVKDAAETVEYLKTVMGESDFLYSYPEEITMSAEEEAKMIKGFNESDNTLMLVVEMDRRLIANGMITRLTKKKMCHRGNVAVSVLKEFWNLGIGKKLLICLEKQAKEWNLSQIELDYFSGNERGRALYEKIGFIQVGETPNAFILKDGTRYNNIKMIKGI</sequence>
<dbReference type="PANTHER" id="PTHR43072">
    <property type="entry name" value="N-ACETYLTRANSFERASE"/>
    <property type="match status" value="1"/>
</dbReference>
<feature type="domain" description="N-acetyltransferase" evidence="1">
    <location>
        <begin position="16"/>
        <end position="181"/>
    </location>
</feature>
<keyword evidence="2" id="KW-0808">Transferase</keyword>
<dbReference type="STRING" id="33033.NW74_00180"/>
<protein>
    <submittedName>
        <fullName evidence="3">GNAT family N-acetyltransferase</fullName>
    </submittedName>
    <submittedName>
        <fullName evidence="2">GNAT family acetyltransferase</fullName>
    </submittedName>
</protein>
<dbReference type="Pfam" id="PF00583">
    <property type="entry name" value="Acetyltransf_1"/>
    <property type="match status" value="1"/>
</dbReference>
<organism evidence="2 4">
    <name type="scientific">Parvimonas micra</name>
    <dbReference type="NCBI Taxonomy" id="33033"/>
    <lineage>
        <taxon>Bacteria</taxon>
        <taxon>Bacillati</taxon>
        <taxon>Bacillota</taxon>
        <taxon>Tissierellia</taxon>
        <taxon>Tissierellales</taxon>
        <taxon>Peptoniphilaceae</taxon>
        <taxon>Parvimonas</taxon>
    </lineage>
</organism>
<dbReference type="OrthoDB" id="948250at2"/>
<dbReference type="EMBL" id="CP009761">
    <property type="protein sequence ID" value="AIZ35902.1"/>
    <property type="molecule type" value="Genomic_DNA"/>
</dbReference>
<dbReference type="Proteomes" id="UP000031386">
    <property type="component" value="Chromosome"/>
</dbReference>
<proteinExistence type="predicted"/>
<dbReference type="GO" id="GO:0016747">
    <property type="term" value="F:acyltransferase activity, transferring groups other than amino-acyl groups"/>
    <property type="evidence" value="ECO:0007669"/>
    <property type="project" value="InterPro"/>
</dbReference>
<dbReference type="SUPFAM" id="SSF55729">
    <property type="entry name" value="Acyl-CoA N-acyltransferases (Nat)"/>
    <property type="match status" value="1"/>
</dbReference>
<name>A0A0B4RZ81_9FIRM</name>
<accession>A0A0B4RZ81</accession>
<dbReference type="PROSITE" id="PS51186">
    <property type="entry name" value="GNAT"/>
    <property type="match status" value="1"/>
</dbReference>
<dbReference type="EMBL" id="CP101412">
    <property type="protein sequence ID" value="WBB30891.1"/>
    <property type="molecule type" value="Genomic_DNA"/>
</dbReference>
<keyword evidence="4" id="KW-1185">Reference proteome</keyword>
<dbReference type="Proteomes" id="UP001210690">
    <property type="component" value="Chromosome"/>
</dbReference>
<dbReference type="AlphaFoldDB" id="A0A0B4RZ81"/>
<dbReference type="KEGG" id="pmic:NW74_00180"/>
<evidence type="ECO:0000313" key="2">
    <source>
        <dbReference type="EMBL" id="AIZ35902.1"/>
    </source>
</evidence>
<evidence type="ECO:0000313" key="3">
    <source>
        <dbReference type="EMBL" id="WBB30891.1"/>
    </source>
</evidence>
<reference evidence="2 4" key="1">
    <citation type="submission" date="2014-10" db="EMBL/GenBank/DDBJ databases">
        <title>Complete genome sequence of Parvimonas micra KCOM 1535 (= ChDC B708).</title>
        <authorList>
            <person name="Kook J.-K."/>
            <person name="Park S.-N."/>
            <person name="Lim Y.K."/>
            <person name="Roh H."/>
        </authorList>
    </citation>
    <scope>NUCLEOTIDE SEQUENCE [LARGE SCALE GENOMIC DNA]</scope>
    <source>
        <strain evidence="2">KCOM 1535</strain>
        <strain evidence="4">KCOM 1535 / ChDC B708</strain>
    </source>
</reference>
<dbReference type="CDD" id="cd04301">
    <property type="entry name" value="NAT_SF"/>
    <property type="match status" value="1"/>
</dbReference>